<protein>
    <submittedName>
        <fullName evidence="6">TetR family transcriptional regulator</fullName>
    </submittedName>
</protein>
<reference evidence="6 7" key="1">
    <citation type="journal article" date="2019" name="Nat. Commun.">
        <title>The antimicrobial potential of Streptomyces from insect microbiomes.</title>
        <authorList>
            <person name="Chevrette M.G."/>
            <person name="Carlson C.M."/>
            <person name="Ortega H.E."/>
            <person name="Thomas C."/>
            <person name="Ananiev G.E."/>
            <person name="Barns K.J."/>
            <person name="Book A.J."/>
            <person name="Cagnazzo J."/>
            <person name="Carlos C."/>
            <person name="Flanigan W."/>
            <person name="Grubbs K.J."/>
            <person name="Horn H.A."/>
            <person name="Hoffmann F.M."/>
            <person name="Klassen J.L."/>
            <person name="Knack J.J."/>
            <person name="Lewin G.R."/>
            <person name="McDonald B.R."/>
            <person name="Muller L."/>
            <person name="Melo W.G.P."/>
            <person name="Pinto-Tomas A.A."/>
            <person name="Schmitz A."/>
            <person name="Wendt-Pienkowski E."/>
            <person name="Wildman S."/>
            <person name="Zhao M."/>
            <person name="Zhang F."/>
            <person name="Bugni T.S."/>
            <person name="Andes D.R."/>
            <person name="Pupo M.T."/>
            <person name="Currie C.R."/>
        </authorList>
    </citation>
    <scope>NUCLEOTIDE SEQUENCE [LARGE SCALE GENOMIC DNA]</scope>
    <source>
        <strain evidence="6 7">SID5840</strain>
    </source>
</reference>
<evidence type="ECO:0000313" key="7">
    <source>
        <dbReference type="Proteomes" id="UP000467124"/>
    </source>
</evidence>
<dbReference type="InterPro" id="IPR009057">
    <property type="entry name" value="Homeodomain-like_sf"/>
</dbReference>
<dbReference type="AlphaFoldDB" id="A0A7K2IZV4"/>
<feature type="DNA-binding region" description="H-T-H motif" evidence="4">
    <location>
        <begin position="35"/>
        <end position="54"/>
    </location>
</feature>
<dbReference type="PROSITE" id="PS50977">
    <property type="entry name" value="HTH_TETR_2"/>
    <property type="match status" value="1"/>
</dbReference>
<dbReference type="Gene3D" id="1.10.357.10">
    <property type="entry name" value="Tetracycline Repressor, domain 2"/>
    <property type="match status" value="1"/>
</dbReference>
<dbReference type="RefSeq" id="WP_161112147.1">
    <property type="nucleotide sequence ID" value="NZ_WWHY01000001.1"/>
</dbReference>
<evidence type="ECO:0000256" key="2">
    <source>
        <dbReference type="ARBA" id="ARBA00023125"/>
    </source>
</evidence>
<dbReference type="GO" id="GO:0003700">
    <property type="term" value="F:DNA-binding transcription factor activity"/>
    <property type="evidence" value="ECO:0007669"/>
    <property type="project" value="TreeGrafter"/>
</dbReference>
<evidence type="ECO:0000313" key="6">
    <source>
        <dbReference type="EMBL" id="MYR35530.1"/>
    </source>
</evidence>
<dbReference type="Pfam" id="PF00440">
    <property type="entry name" value="TetR_N"/>
    <property type="match status" value="1"/>
</dbReference>
<dbReference type="InterPro" id="IPR001647">
    <property type="entry name" value="HTH_TetR"/>
</dbReference>
<dbReference type="SUPFAM" id="SSF46689">
    <property type="entry name" value="Homeodomain-like"/>
    <property type="match status" value="1"/>
</dbReference>
<name>A0A7K2IZV4_9ACTN</name>
<evidence type="ECO:0000256" key="4">
    <source>
        <dbReference type="PROSITE-ProRule" id="PRU00335"/>
    </source>
</evidence>
<dbReference type="GO" id="GO:0000976">
    <property type="term" value="F:transcription cis-regulatory region binding"/>
    <property type="evidence" value="ECO:0007669"/>
    <property type="project" value="TreeGrafter"/>
</dbReference>
<keyword evidence="1" id="KW-0805">Transcription regulation</keyword>
<keyword evidence="2 4" id="KW-0238">DNA-binding</keyword>
<dbReference type="InterPro" id="IPR050109">
    <property type="entry name" value="HTH-type_TetR-like_transc_reg"/>
</dbReference>
<sequence length="202" mass="22417">MVNIGLRERKRRETRQRISDRATRLFERDGFETVTLAQIAEASDVSIKTVTNYFTAKEDLFFDAEPAVLDALITTIEACDGPAAATEALRPLILDGPLLADPRRWADVGPEDWEGMRRWSRCERDSPTLTAGRSAILHSWIAPLSEAGSSRAWAGLLGGALLLRHDLFHEGILRREEPEEIERVIRGEVGQALDALGTVDIG</sequence>
<gene>
    <name evidence="6" type="ORF">GTW20_25525</name>
</gene>
<keyword evidence="3" id="KW-0804">Transcription</keyword>
<evidence type="ECO:0000259" key="5">
    <source>
        <dbReference type="PROSITE" id="PS50977"/>
    </source>
</evidence>
<dbReference type="Proteomes" id="UP000467124">
    <property type="component" value="Unassembled WGS sequence"/>
</dbReference>
<dbReference type="PANTHER" id="PTHR30055">
    <property type="entry name" value="HTH-TYPE TRANSCRIPTIONAL REGULATOR RUTR"/>
    <property type="match status" value="1"/>
</dbReference>
<evidence type="ECO:0000256" key="3">
    <source>
        <dbReference type="ARBA" id="ARBA00023163"/>
    </source>
</evidence>
<dbReference type="PANTHER" id="PTHR30055:SF234">
    <property type="entry name" value="HTH-TYPE TRANSCRIPTIONAL REGULATOR BETI"/>
    <property type="match status" value="1"/>
</dbReference>
<comment type="caution">
    <text evidence="6">The sequence shown here is derived from an EMBL/GenBank/DDBJ whole genome shotgun (WGS) entry which is preliminary data.</text>
</comment>
<proteinExistence type="predicted"/>
<dbReference type="EMBL" id="WWHY01000001">
    <property type="protein sequence ID" value="MYR35530.1"/>
    <property type="molecule type" value="Genomic_DNA"/>
</dbReference>
<evidence type="ECO:0000256" key="1">
    <source>
        <dbReference type="ARBA" id="ARBA00023015"/>
    </source>
</evidence>
<organism evidence="6 7">
    <name type="scientific">Nocardiopsis alba</name>
    <dbReference type="NCBI Taxonomy" id="53437"/>
    <lineage>
        <taxon>Bacteria</taxon>
        <taxon>Bacillati</taxon>
        <taxon>Actinomycetota</taxon>
        <taxon>Actinomycetes</taxon>
        <taxon>Streptosporangiales</taxon>
        <taxon>Nocardiopsidaceae</taxon>
        <taxon>Nocardiopsis</taxon>
    </lineage>
</organism>
<feature type="domain" description="HTH tetR-type" evidence="5">
    <location>
        <begin position="12"/>
        <end position="72"/>
    </location>
</feature>
<accession>A0A7K2IZV4</accession>